<organism evidence="2 3">
    <name type="scientific">Flavonifractor plautii</name>
    <name type="common">Fusobacterium plautii</name>
    <dbReference type="NCBI Taxonomy" id="292800"/>
    <lineage>
        <taxon>Bacteria</taxon>
        <taxon>Bacillati</taxon>
        <taxon>Bacillota</taxon>
        <taxon>Clostridia</taxon>
        <taxon>Eubacteriales</taxon>
        <taxon>Oscillospiraceae</taxon>
        <taxon>Flavonifractor</taxon>
    </lineage>
</organism>
<dbReference type="EMBL" id="JAQLWO010000002">
    <property type="protein sequence ID" value="MDB7904840.1"/>
    <property type="molecule type" value="Genomic_DNA"/>
</dbReference>
<proteinExistence type="predicted"/>
<dbReference type="RefSeq" id="WP_007488702.1">
    <property type="nucleotide sequence ID" value="NZ_BAABXT010000001.1"/>
</dbReference>
<reference evidence="2" key="1">
    <citation type="submission" date="2023-01" db="EMBL/GenBank/DDBJ databases">
        <title>Human gut microbiome strain richness.</title>
        <authorList>
            <person name="Chen-Liaw A."/>
        </authorList>
    </citation>
    <scope>NUCLEOTIDE SEQUENCE</scope>
    <source>
        <strain evidence="2">1001287st1_F4_1001285I_161205</strain>
        <strain evidence="1">2225st1_A6_2225SCRN_200828</strain>
    </source>
</reference>
<evidence type="ECO:0000313" key="2">
    <source>
        <dbReference type="EMBL" id="MDB7933442.1"/>
    </source>
</evidence>
<sequence length="62" mass="6569">MAFHLIGTDPFTSTFVLDSEEDAAELPTDCGIGSQAFCAESADGSGIGRVTYILNGDLQWVK</sequence>
<dbReference type="EMBL" id="JAQLWV010000013">
    <property type="protein sequence ID" value="MDB7933442.1"/>
    <property type="molecule type" value="Genomic_DNA"/>
</dbReference>
<protein>
    <submittedName>
        <fullName evidence="2">Uncharacterized protein</fullName>
    </submittedName>
</protein>
<dbReference type="Proteomes" id="UP001211006">
    <property type="component" value="Unassembled WGS sequence"/>
</dbReference>
<evidence type="ECO:0000313" key="3">
    <source>
        <dbReference type="Proteomes" id="UP001211173"/>
    </source>
</evidence>
<dbReference type="AlphaFoldDB" id="A0AAW6CEK3"/>
<comment type="caution">
    <text evidence="2">The sequence shown here is derived from an EMBL/GenBank/DDBJ whole genome shotgun (WGS) entry which is preliminary data.</text>
</comment>
<dbReference type="GeneID" id="63974384"/>
<dbReference type="Proteomes" id="UP001211173">
    <property type="component" value="Unassembled WGS sequence"/>
</dbReference>
<evidence type="ECO:0000313" key="1">
    <source>
        <dbReference type="EMBL" id="MDB7904840.1"/>
    </source>
</evidence>
<name>A0AAW6CEK3_FLAPL</name>
<gene>
    <name evidence="1" type="ORF">PND83_02495</name>
    <name evidence="2" type="ORF">PNE06_10205</name>
</gene>
<accession>A0AAW6CEK3</accession>